<evidence type="ECO:0000313" key="3">
    <source>
        <dbReference type="Proteomes" id="UP000594262"/>
    </source>
</evidence>
<accession>A0A7M5UC32</accession>
<dbReference type="AlphaFoldDB" id="A0A7M5UC32"/>
<keyword evidence="1" id="KW-0812">Transmembrane</keyword>
<dbReference type="Proteomes" id="UP000594262">
    <property type="component" value="Unplaced"/>
</dbReference>
<reference evidence="2" key="1">
    <citation type="submission" date="2021-01" db="UniProtKB">
        <authorList>
            <consortium name="EnsemblMetazoa"/>
        </authorList>
    </citation>
    <scope>IDENTIFICATION</scope>
</reference>
<keyword evidence="3" id="KW-1185">Reference proteome</keyword>
<dbReference type="EnsemblMetazoa" id="CLYHEMT008790.1">
    <property type="protein sequence ID" value="CLYHEMP008790.1"/>
    <property type="gene ID" value="CLYHEMG008790"/>
</dbReference>
<name>A0A7M5UC32_9CNID</name>
<sequence length="196" mass="22297">RVEKNFGMTDPFVSIITSKRELIFFSFLSFFFISYQFTLSLAAYKAWLAQAVRSSVWYARGFEFDCNGCWVGDHQWIQWGEDETSRREIAAVRTNNGTFPPKSQWTKNPIPACVGQTGGFLDPHQCLMGRQFPASGPGLSGFGINLYGTEKIFPFSIVDLVKVPEDLDVGEYVLSFRWDTEQGHQVWNKCASIHVE</sequence>
<keyword evidence="1" id="KW-0472">Membrane</keyword>
<organism evidence="2 3">
    <name type="scientific">Clytia hemisphaerica</name>
    <dbReference type="NCBI Taxonomy" id="252671"/>
    <lineage>
        <taxon>Eukaryota</taxon>
        <taxon>Metazoa</taxon>
        <taxon>Cnidaria</taxon>
        <taxon>Hydrozoa</taxon>
        <taxon>Hydroidolina</taxon>
        <taxon>Leptothecata</taxon>
        <taxon>Obeliida</taxon>
        <taxon>Clytiidae</taxon>
        <taxon>Clytia</taxon>
    </lineage>
</organism>
<protein>
    <submittedName>
        <fullName evidence="2">Uncharacterized protein</fullName>
    </submittedName>
</protein>
<evidence type="ECO:0000256" key="1">
    <source>
        <dbReference type="SAM" id="Phobius"/>
    </source>
</evidence>
<proteinExistence type="predicted"/>
<evidence type="ECO:0000313" key="2">
    <source>
        <dbReference type="EnsemblMetazoa" id="CLYHEMP008790.1"/>
    </source>
</evidence>
<keyword evidence="1" id="KW-1133">Transmembrane helix</keyword>
<feature type="transmembrane region" description="Helical" evidence="1">
    <location>
        <begin position="22"/>
        <end position="44"/>
    </location>
</feature>